<organism evidence="2 3">
    <name type="scientific">Candidula unifasciata</name>
    <dbReference type="NCBI Taxonomy" id="100452"/>
    <lineage>
        <taxon>Eukaryota</taxon>
        <taxon>Metazoa</taxon>
        <taxon>Spiralia</taxon>
        <taxon>Lophotrochozoa</taxon>
        <taxon>Mollusca</taxon>
        <taxon>Gastropoda</taxon>
        <taxon>Heterobranchia</taxon>
        <taxon>Euthyneura</taxon>
        <taxon>Panpulmonata</taxon>
        <taxon>Eupulmonata</taxon>
        <taxon>Stylommatophora</taxon>
        <taxon>Helicina</taxon>
        <taxon>Helicoidea</taxon>
        <taxon>Geomitridae</taxon>
        <taxon>Candidula</taxon>
    </lineage>
</organism>
<protein>
    <submittedName>
        <fullName evidence="2">Uncharacterized protein</fullName>
    </submittedName>
</protein>
<evidence type="ECO:0000256" key="1">
    <source>
        <dbReference type="SAM" id="SignalP"/>
    </source>
</evidence>
<name>A0A8S3ZU22_9EUPU</name>
<dbReference type="EMBL" id="CAJHNH020005857">
    <property type="protein sequence ID" value="CAG5133029.1"/>
    <property type="molecule type" value="Genomic_DNA"/>
</dbReference>
<proteinExistence type="predicted"/>
<comment type="caution">
    <text evidence="2">The sequence shown here is derived from an EMBL/GenBank/DDBJ whole genome shotgun (WGS) entry which is preliminary data.</text>
</comment>
<dbReference type="AlphaFoldDB" id="A0A8S3ZU22"/>
<keyword evidence="1" id="KW-0732">Signal</keyword>
<accession>A0A8S3ZU22</accession>
<sequence length="200" mass="22612">TVPTRSMLLVLTVYAVCENIRGSSAKVSDNPTSNIVTIVKRLQKKGQVRPRRSYLDNRIDTLPSEPVYFSQRNHDSFSAHELGRNYHQHYDVDTTQDALLGLLNPFDSKASQKEHQHLPTSDHRKHYKPLDLSSFPLPEEDDLGQDAGFDFSSLLPPTFDVTAPVSERAKQEADTIMDDFLNFLDLKASGALDQCLNRQK</sequence>
<keyword evidence="3" id="KW-1185">Reference proteome</keyword>
<dbReference type="Proteomes" id="UP000678393">
    <property type="component" value="Unassembled WGS sequence"/>
</dbReference>
<reference evidence="2" key="1">
    <citation type="submission" date="2021-04" db="EMBL/GenBank/DDBJ databases">
        <authorList>
            <consortium name="Molecular Ecology Group"/>
        </authorList>
    </citation>
    <scope>NUCLEOTIDE SEQUENCE</scope>
</reference>
<feature type="signal peptide" evidence="1">
    <location>
        <begin position="1"/>
        <end position="25"/>
    </location>
</feature>
<gene>
    <name evidence="2" type="ORF">CUNI_LOCUS18587</name>
</gene>
<evidence type="ECO:0000313" key="2">
    <source>
        <dbReference type="EMBL" id="CAG5133029.1"/>
    </source>
</evidence>
<dbReference type="OrthoDB" id="10639811at2759"/>
<evidence type="ECO:0000313" key="3">
    <source>
        <dbReference type="Proteomes" id="UP000678393"/>
    </source>
</evidence>
<feature type="chain" id="PRO_5035910018" evidence="1">
    <location>
        <begin position="26"/>
        <end position="200"/>
    </location>
</feature>
<feature type="non-terminal residue" evidence="2">
    <location>
        <position position="1"/>
    </location>
</feature>